<dbReference type="AlphaFoldDB" id="A0A4P8L458"/>
<dbReference type="InterPro" id="IPR027417">
    <property type="entry name" value="P-loop_NTPase"/>
</dbReference>
<dbReference type="SMART" id="SM00382">
    <property type="entry name" value="AAA"/>
    <property type="match status" value="1"/>
</dbReference>
<dbReference type="NCBIfam" id="TIGR01420">
    <property type="entry name" value="pilT_fam"/>
    <property type="match status" value="1"/>
</dbReference>
<sequence length="389" mass="43474">MRRKDLDDILTTILKERPGLSDINFTAGKPFQAEVDGVLLPVARDLGLESLTPFHTERIALAMIGPDRRLIRHLLNQGSCDLSYSLGDRARFRVNVFSQRGSFSVVMRMLPSKVPTIDELGLPQVFKKIAEEKNGIVFVTGATGSGKSTSLAALLREINRSKAVHVITLEDPVEFVHPQLKATFNQRELGQDFDTFANGLRAALRQAPKVILVGEMRDRETVEIGLSAAETGHLVLTTLHTIDAGHTINRIVGMFELEEERLVRTRLADAMRWVVSQRLLPKKGGGRVAAFEVMGSNLRVREAVLNGESEGKTFYEMMQQARPFGWTTFDDWILELYERGLVSEETALGYASNRAELKRGIDRLKAQRGEKTTDIEGLRIDSEYARKVG</sequence>
<organism evidence="3 4">
    <name type="scientific">Desulfoglaeba alkanexedens ALDC</name>
    <dbReference type="NCBI Taxonomy" id="980445"/>
    <lineage>
        <taxon>Bacteria</taxon>
        <taxon>Pseudomonadati</taxon>
        <taxon>Thermodesulfobacteriota</taxon>
        <taxon>Syntrophobacteria</taxon>
        <taxon>Syntrophobacterales</taxon>
        <taxon>Syntrophobacteraceae</taxon>
        <taxon>Desulfoglaeba</taxon>
    </lineage>
</organism>
<evidence type="ECO:0000313" key="3">
    <source>
        <dbReference type="EMBL" id="QCQ22513.1"/>
    </source>
</evidence>
<dbReference type="CDD" id="cd01131">
    <property type="entry name" value="PilT"/>
    <property type="match status" value="1"/>
</dbReference>
<reference evidence="3 4" key="2">
    <citation type="submission" date="2019-05" db="EMBL/GenBank/DDBJ databases">
        <authorList>
            <person name="Suflita J.M."/>
            <person name="Marks C.R."/>
        </authorList>
    </citation>
    <scope>NUCLEOTIDE SEQUENCE [LARGE SCALE GENOMIC DNA]</scope>
    <source>
        <strain evidence="3 4">ALDC</strain>
    </source>
</reference>
<name>A0A4P8L458_9BACT</name>
<dbReference type="Gene3D" id="3.30.450.90">
    <property type="match status" value="1"/>
</dbReference>
<reference evidence="3 4" key="1">
    <citation type="submission" date="2019-05" db="EMBL/GenBank/DDBJ databases">
        <title>The Complete Genome Sequence of the n-alkane-degrading Desulfoglaeba alkanexedens ALDC reveals multiple alkylsuccinate synthase gene clusters.</title>
        <authorList>
            <person name="Callaghan A.V."/>
            <person name="Davidova I.A."/>
            <person name="Duncan K.E."/>
            <person name="Morris B."/>
            <person name="McInerney M.J."/>
        </authorList>
    </citation>
    <scope>NUCLEOTIDE SEQUENCE [LARGE SCALE GENOMIC DNA]</scope>
    <source>
        <strain evidence="3 4">ALDC</strain>
    </source>
</reference>
<protein>
    <submittedName>
        <fullName evidence="3">PilT/PilU family type 4a pilus ATPase</fullName>
    </submittedName>
</protein>
<dbReference type="OrthoDB" id="9805147at2"/>
<dbReference type="InterPro" id="IPR003593">
    <property type="entry name" value="AAA+_ATPase"/>
</dbReference>
<dbReference type="InterPro" id="IPR050921">
    <property type="entry name" value="T4SS_GSP_E_ATPase"/>
</dbReference>
<feature type="domain" description="AAA+ ATPase" evidence="2">
    <location>
        <begin position="133"/>
        <end position="261"/>
    </location>
</feature>
<keyword evidence="4" id="KW-1185">Reference proteome</keyword>
<dbReference type="PANTHER" id="PTHR30486">
    <property type="entry name" value="TWITCHING MOTILITY PROTEIN PILT"/>
    <property type="match status" value="1"/>
</dbReference>
<dbReference type="GO" id="GO:0016887">
    <property type="term" value="F:ATP hydrolysis activity"/>
    <property type="evidence" value="ECO:0007669"/>
    <property type="project" value="InterPro"/>
</dbReference>
<evidence type="ECO:0000313" key="4">
    <source>
        <dbReference type="Proteomes" id="UP000298602"/>
    </source>
</evidence>
<evidence type="ECO:0000259" key="2">
    <source>
        <dbReference type="SMART" id="SM00382"/>
    </source>
</evidence>
<dbReference type="InterPro" id="IPR001482">
    <property type="entry name" value="T2SS/T4SS_dom"/>
</dbReference>
<dbReference type="RefSeq" id="WP_137424744.1">
    <property type="nucleotide sequence ID" value="NZ_CP040098.1"/>
</dbReference>
<evidence type="ECO:0000256" key="1">
    <source>
        <dbReference type="ARBA" id="ARBA00006611"/>
    </source>
</evidence>
<dbReference type="InterPro" id="IPR006321">
    <property type="entry name" value="PilT/PilU"/>
</dbReference>
<comment type="similarity">
    <text evidence="1">Belongs to the GSP E family.</text>
</comment>
<dbReference type="PANTHER" id="PTHR30486:SF16">
    <property type="entry name" value="TWITCHING MOTILITY PROTEIN PILT"/>
    <property type="match status" value="1"/>
</dbReference>
<accession>A0A4P8L458</accession>
<dbReference type="SUPFAM" id="SSF52540">
    <property type="entry name" value="P-loop containing nucleoside triphosphate hydrolases"/>
    <property type="match status" value="1"/>
</dbReference>
<dbReference type="Proteomes" id="UP000298602">
    <property type="component" value="Chromosome"/>
</dbReference>
<dbReference type="KEGG" id="dax:FDQ92_10265"/>
<dbReference type="EMBL" id="CP040098">
    <property type="protein sequence ID" value="QCQ22513.1"/>
    <property type="molecule type" value="Genomic_DNA"/>
</dbReference>
<dbReference type="Gene3D" id="3.40.50.300">
    <property type="entry name" value="P-loop containing nucleotide triphosphate hydrolases"/>
    <property type="match status" value="1"/>
</dbReference>
<proteinExistence type="inferred from homology"/>
<dbReference type="Pfam" id="PF00437">
    <property type="entry name" value="T2SSE"/>
    <property type="match status" value="1"/>
</dbReference>
<dbReference type="GO" id="GO:0005524">
    <property type="term" value="F:ATP binding"/>
    <property type="evidence" value="ECO:0007669"/>
    <property type="project" value="InterPro"/>
</dbReference>
<gene>
    <name evidence="3" type="ORF">FDQ92_10265</name>
</gene>